<keyword evidence="7" id="KW-0963">Cytoplasm</keyword>
<evidence type="ECO:0000256" key="5">
    <source>
        <dbReference type="ARBA" id="ARBA00023235"/>
    </source>
</evidence>
<evidence type="ECO:0000256" key="1">
    <source>
        <dbReference type="ARBA" id="ARBA00004926"/>
    </source>
</evidence>
<evidence type="ECO:0000256" key="7">
    <source>
        <dbReference type="HAMAP-Rule" id="MF_00473"/>
    </source>
</evidence>
<dbReference type="InterPro" id="IPR018189">
    <property type="entry name" value="Phosphoglucose_isomerase_CS"/>
</dbReference>
<comment type="function">
    <text evidence="7">Catalyzes the reversible isomerization of glucose-6-phosphate to fructose-6-phosphate.</text>
</comment>
<feature type="active site" description="Proton donor" evidence="7">
    <location>
        <position position="373"/>
    </location>
</feature>
<protein>
    <recommendedName>
        <fullName evidence="7">Glucose-6-phosphate isomerase</fullName>
        <shortName evidence="7">GPI</shortName>
        <ecNumber evidence="7">5.3.1.9</ecNumber>
    </recommendedName>
    <alternativeName>
        <fullName evidence="7">Phosphoglucose isomerase</fullName>
        <shortName evidence="7">PGI</shortName>
    </alternativeName>
    <alternativeName>
        <fullName evidence="7">Phosphohexose isomerase</fullName>
        <shortName evidence="7">PHI</shortName>
    </alternativeName>
</protein>
<reference evidence="9 10" key="1">
    <citation type="submission" date="2016-06" db="EMBL/GenBank/DDBJ databases">
        <title>Draft genome of Moraxella nonliquefaciens CCUG 60284.</title>
        <authorList>
            <person name="Salva-Serra F."/>
            <person name="Engstrom-Jakobsson H."/>
            <person name="Thorell K."/>
            <person name="Gonzales-Siles L."/>
            <person name="Karlsson R."/>
            <person name="Boulund F."/>
            <person name="Engstrand L."/>
            <person name="Kristiansson E."/>
            <person name="Moore E."/>
        </authorList>
    </citation>
    <scope>NUCLEOTIDE SEQUENCE [LARGE SCALE GENOMIC DNA]</scope>
    <source>
        <strain evidence="9 10">CCUG 60284</strain>
    </source>
</reference>
<gene>
    <name evidence="7" type="primary">pgi</name>
    <name evidence="9" type="ORF">A9Z60_04770</name>
</gene>
<evidence type="ECO:0000256" key="3">
    <source>
        <dbReference type="ARBA" id="ARBA00022432"/>
    </source>
</evidence>
<dbReference type="GO" id="GO:0051156">
    <property type="term" value="P:glucose 6-phosphate metabolic process"/>
    <property type="evidence" value="ECO:0007669"/>
    <property type="project" value="TreeGrafter"/>
</dbReference>
<accession>A0A1B8PI70</accession>
<dbReference type="GO" id="GO:0048029">
    <property type="term" value="F:monosaccharide binding"/>
    <property type="evidence" value="ECO:0007669"/>
    <property type="project" value="TreeGrafter"/>
</dbReference>
<comment type="caution">
    <text evidence="9">The sequence shown here is derived from an EMBL/GenBank/DDBJ whole genome shotgun (WGS) entry which is preliminary data.</text>
</comment>
<evidence type="ECO:0000313" key="9">
    <source>
        <dbReference type="EMBL" id="OBX48773.1"/>
    </source>
</evidence>
<evidence type="ECO:0000256" key="8">
    <source>
        <dbReference type="RuleBase" id="RU000612"/>
    </source>
</evidence>
<dbReference type="PRINTS" id="PR00662">
    <property type="entry name" value="G6PISOMERASE"/>
</dbReference>
<dbReference type="GO" id="GO:0005829">
    <property type="term" value="C:cytosol"/>
    <property type="evidence" value="ECO:0007669"/>
    <property type="project" value="TreeGrafter"/>
</dbReference>
<evidence type="ECO:0000256" key="2">
    <source>
        <dbReference type="ARBA" id="ARBA00006604"/>
    </source>
</evidence>
<dbReference type="InterPro" id="IPR035476">
    <property type="entry name" value="SIS_PGI_1"/>
</dbReference>
<keyword evidence="4 7" id="KW-0324">Glycolysis</keyword>
<dbReference type="Pfam" id="PF00342">
    <property type="entry name" value="PGI"/>
    <property type="match status" value="1"/>
</dbReference>
<dbReference type="CDD" id="cd05015">
    <property type="entry name" value="SIS_PGI_1"/>
    <property type="match status" value="1"/>
</dbReference>
<dbReference type="GO" id="GO:0097367">
    <property type="term" value="F:carbohydrate derivative binding"/>
    <property type="evidence" value="ECO:0007669"/>
    <property type="project" value="InterPro"/>
</dbReference>
<dbReference type="GO" id="GO:0004347">
    <property type="term" value="F:glucose-6-phosphate isomerase activity"/>
    <property type="evidence" value="ECO:0007669"/>
    <property type="project" value="UniProtKB-UniRule"/>
</dbReference>
<organism evidence="9 10">
    <name type="scientific">Moraxella nonliquefaciens</name>
    <dbReference type="NCBI Taxonomy" id="478"/>
    <lineage>
        <taxon>Bacteria</taxon>
        <taxon>Pseudomonadati</taxon>
        <taxon>Pseudomonadota</taxon>
        <taxon>Gammaproteobacteria</taxon>
        <taxon>Moraxellales</taxon>
        <taxon>Moraxellaceae</taxon>
        <taxon>Moraxella</taxon>
    </lineage>
</organism>
<dbReference type="CDD" id="cd05016">
    <property type="entry name" value="SIS_PGI_2"/>
    <property type="match status" value="1"/>
</dbReference>
<proteinExistence type="inferred from homology"/>
<comment type="catalytic activity">
    <reaction evidence="6 7 8">
        <text>alpha-D-glucose 6-phosphate = beta-D-fructose 6-phosphate</text>
        <dbReference type="Rhea" id="RHEA:11816"/>
        <dbReference type="ChEBI" id="CHEBI:57634"/>
        <dbReference type="ChEBI" id="CHEBI:58225"/>
        <dbReference type="EC" id="5.3.1.9"/>
    </reaction>
</comment>
<dbReference type="EMBL" id="LZDN01000043">
    <property type="protein sequence ID" value="OBX48773.1"/>
    <property type="molecule type" value="Genomic_DNA"/>
</dbReference>
<dbReference type="Gene3D" id="3.40.50.10490">
    <property type="entry name" value="Glucose-6-phosphate isomerase like protein, domain 1"/>
    <property type="match status" value="2"/>
</dbReference>
<dbReference type="InterPro" id="IPR046348">
    <property type="entry name" value="SIS_dom_sf"/>
</dbReference>
<feature type="active site" evidence="7">
    <location>
        <position position="531"/>
    </location>
</feature>
<feature type="active site" evidence="7">
    <location>
        <position position="404"/>
    </location>
</feature>
<comment type="subcellular location">
    <subcellularLocation>
        <location evidence="7">Cytoplasm</location>
    </subcellularLocation>
</comment>
<evidence type="ECO:0000256" key="6">
    <source>
        <dbReference type="ARBA" id="ARBA00029321"/>
    </source>
</evidence>
<keyword evidence="3 7" id="KW-0312">Gluconeogenesis</keyword>
<dbReference type="UniPathway" id="UPA00138"/>
<keyword evidence="5 7" id="KW-0413">Isomerase</keyword>
<dbReference type="InterPro" id="IPR001672">
    <property type="entry name" value="G6P_Isomerase"/>
</dbReference>
<dbReference type="Proteomes" id="UP000092671">
    <property type="component" value="Unassembled WGS sequence"/>
</dbReference>
<dbReference type="PROSITE" id="PS00174">
    <property type="entry name" value="P_GLUCOSE_ISOMERASE_2"/>
    <property type="match status" value="1"/>
</dbReference>
<dbReference type="Gene3D" id="1.10.1390.10">
    <property type="match status" value="1"/>
</dbReference>
<name>A0A1B8PI70_MORNO</name>
<dbReference type="HAMAP" id="MF_00473">
    <property type="entry name" value="G6P_isomerase"/>
    <property type="match status" value="1"/>
</dbReference>
<evidence type="ECO:0000313" key="10">
    <source>
        <dbReference type="Proteomes" id="UP000092671"/>
    </source>
</evidence>
<dbReference type="OrthoDB" id="140919at2"/>
<evidence type="ECO:0000256" key="4">
    <source>
        <dbReference type="ARBA" id="ARBA00023152"/>
    </source>
</evidence>
<dbReference type="PANTHER" id="PTHR11469:SF1">
    <property type="entry name" value="GLUCOSE-6-PHOSPHATE ISOMERASE"/>
    <property type="match status" value="1"/>
</dbReference>
<comment type="pathway">
    <text evidence="7">Carbohydrate biosynthesis; gluconeogenesis.</text>
</comment>
<dbReference type="SUPFAM" id="SSF53697">
    <property type="entry name" value="SIS domain"/>
    <property type="match status" value="1"/>
</dbReference>
<dbReference type="AlphaFoldDB" id="A0A1B8PI70"/>
<dbReference type="InterPro" id="IPR035482">
    <property type="entry name" value="SIS_PGI_2"/>
</dbReference>
<dbReference type="PANTHER" id="PTHR11469">
    <property type="entry name" value="GLUCOSE-6-PHOSPHATE ISOMERASE"/>
    <property type="match status" value="1"/>
</dbReference>
<dbReference type="NCBIfam" id="NF001211">
    <property type="entry name" value="PRK00179.1"/>
    <property type="match status" value="1"/>
</dbReference>
<comment type="similarity">
    <text evidence="2 7 8">Belongs to the GPI family.</text>
</comment>
<sequence length="565" mass="62971">MNTSQIDEVFAKHSPAQSQNHVNIYQNKSNAWQALHALAQNSRTLTELFEDDRRGERFALSSCDMYMDFSKQLIDDEVLSALLTLADDCQLSSKINDLLTGKKVNDTENRPALHTALRSPKGKMLIVDGMDVNAQVHDSLAKAKTMVKRIRTGVWRGYAGHAMTDVVNIGVGGSDLGPLMATTALSEWSDTPIRVHFVSNMDGTQLDGLLKVLNPQTTLFIISSKSFGTVDTLSNAKTALGWLMSAHDNKSTILRRHFIGISTRSDKMSQWGIHQSNQLLLWDWVGGRFSMWSVIGLAIAIKIGMDGFYELLSGAHSMDKHFATADFAQNMPVLFGLLGVWNSTFLGINAHSVLPYDGRLSHFPNYLTQLEMESNGKSVTRDGHQVGYDTCPILWGDIGSNAQHAFYQLLHQGTQRVSCDFITSIHRHHQHQMSNAHLSKQHQLSLSNCLAQSQVLAFGNHALPDDLDKNNDDFAKFKQYRGNQPSTTILLDSLNPKTLGSLIALYEHKVYVMSVIWQINPFDQWGVEVGKVMANQLYDVLCNKKGVESFDSSTKTLLDKIQGKF</sequence>
<dbReference type="EC" id="5.3.1.9" evidence="7"/>
<dbReference type="InterPro" id="IPR023096">
    <property type="entry name" value="G6P_Isomerase_C"/>
</dbReference>
<dbReference type="GO" id="GO:0006094">
    <property type="term" value="P:gluconeogenesis"/>
    <property type="evidence" value="ECO:0007669"/>
    <property type="project" value="UniProtKB-UniRule"/>
</dbReference>
<dbReference type="GO" id="GO:0006096">
    <property type="term" value="P:glycolytic process"/>
    <property type="evidence" value="ECO:0007669"/>
    <property type="project" value="UniProtKB-UniRule"/>
</dbReference>
<dbReference type="UniPathway" id="UPA00109">
    <property type="reaction ID" value="UER00181"/>
</dbReference>
<comment type="pathway">
    <text evidence="1 7 8">Carbohydrate degradation; glycolysis; D-glyceraldehyde 3-phosphate and glycerone phosphate from D-glucose: step 2/4.</text>
</comment>
<dbReference type="PROSITE" id="PS51463">
    <property type="entry name" value="P_GLUCOSE_ISOMERASE_3"/>
    <property type="match status" value="1"/>
</dbReference>
<dbReference type="RefSeq" id="WP_066894284.1">
    <property type="nucleotide sequence ID" value="NZ_LZDN01000043.1"/>
</dbReference>